<keyword evidence="1" id="KW-0812">Transmembrane</keyword>
<name>A0A6N2TEY3_9FIRM</name>
<accession>A0A6N2TEY3</accession>
<dbReference type="EMBL" id="CACRST010000013">
    <property type="protein sequence ID" value="VYT03323.1"/>
    <property type="molecule type" value="Genomic_DNA"/>
</dbReference>
<evidence type="ECO:0000313" key="2">
    <source>
        <dbReference type="EMBL" id="VYT03323.1"/>
    </source>
</evidence>
<dbReference type="InterPro" id="IPR010699">
    <property type="entry name" value="DUF1275"/>
</dbReference>
<dbReference type="Pfam" id="PF06912">
    <property type="entry name" value="DUF1275"/>
    <property type="match status" value="1"/>
</dbReference>
<feature type="transmembrane region" description="Helical" evidence="1">
    <location>
        <begin position="60"/>
        <end position="77"/>
    </location>
</feature>
<keyword evidence="1" id="KW-0472">Membrane</keyword>
<evidence type="ECO:0000256" key="1">
    <source>
        <dbReference type="SAM" id="Phobius"/>
    </source>
</evidence>
<proteinExistence type="predicted"/>
<dbReference type="RefSeq" id="WP_156353873.1">
    <property type="nucleotide sequence ID" value="NZ_CACRST010000013.1"/>
</dbReference>
<gene>
    <name evidence="2" type="ORF">BGLFYP119_01548</name>
</gene>
<dbReference type="AlphaFoldDB" id="A0A6N2TEY3"/>
<protein>
    <recommendedName>
        <fullName evidence="3">DUF1275 domain-containing protein</fullName>
    </recommendedName>
</protein>
<organism evidence="2">
    <name type="scientific">Blautia glucerasea</name>
    <dbReference type="NCBI Taxonomy" id="536633"/>
    <lineage>
        <taxon>Bacteria</taxon>
        <taxon>Bacillati</taxon>
        <taxon>Bacillota</taxon>
        <taxon>Clostridia</taxon>
        <taxon>Lachnospirales</taxon>
        <taxon>Lachnospiraceae</taxon>
        <taxon>Blautia</taxon>
    </lineage>
</organism>
<reference evidence="2" key="1">
    <citation type="submission" date="2019-11" db="EMBL/GenBank/DDBJ databases">
        <authorList>
            <person name="Feng L."/>
        </authorList>
    </citation>
    <scope>NUCLEOTIDE SEQUENCE</scope>
    <source>
        <strain evidence="2">BgluceraseaLFYP119</strain>
    </source>
</reference>
<feature type="transmembrane region" description="Helical" evidence="1">
    <location>
        <begin position="92"/>
        <end position="110"/>
    </location>
</feature>
<evidence type="ECO:0008006" key="3">
    <source>
        <dbReference type="Google" id="ProtNLM"/>
    </source>
</evidence>
<dbReference type="PANTHER" id="PTHR37314:SF4">
    <property type="entry name" value="UPF0700 TRANSMEMBRANE PROTEIN YOAK"/>
    <property type="match status" value="1"/>
</dbReference>
<sequence length="220" mass="24436">MDKIRHQTSETFRLSALLALSGGFQDAYTYNVRDGVFSNAQTGNVVLMSQHLMMRHWGKALHYLLPVLTFALGVWAAEEIRRRYQGVRKPHWRQIVIGLEMGILFLVGFLPKSLNMAATMLVSFSCAMQVQAFRKVHGYGYASTMCIGNLRSGTESLSAYLREKQPGALKKAVHYYGIILVFAVGAGVGGIVSLGIGLPAIWISPILLGICFFMMKKEKM</sequence>
<dbReference type="PANTHER" id="PTHR37314">
    <property type="entry name" value="SLR0142 PROTEIN"/>
    <property type="match status" value="1"/>
</dbReference>
<feature type="transmembrane region" description="Helical" evidence="1">
    <location>
        <begin position="172"/>
        <end position="192"/>
    </location>
</feature>
<feature type="transmembrane region" description="Helical" evidence="1">
    <location>
        <begin position="198"/>
        <end position="215"/>
    </location>
</feature>
<keyword evidence="1" id="KW-1133">Transmembrane helix</keyword>